<dbReference type="Proteomes" id="UP001501757">
    <property type="component" value="Unassembled WGS sequence"/>
</dbReference>
<proteinExistence type="predicted"/>
<dbReference type="EMBL" id="BAAAEI010000031">
    <property type="protein sequence ID" value="GAA0375343.1"/>
    <property type="molecule type" value="Genomic_DNA"/>
</dbReference>
<accession>A0ABN0XWZ9</accession>
<evidence type="ECO:0000313" key="2">
    <source>
        <dbReference type="Proteomes" id="UP001501757"/>
    </source>
</evidence>
<sequence>MKITRNSGAIGLGISFAAIMSWSVFASGFYNVVCTGVNQGADWIDGARTQSEVDALFELCLSQGGSPSIFAD</sequence>
<name>A0ABN0XWZ9_9ALTE</name>
<protein>
    <submittedName>
        <fullName evidence="1">Uncharacterized protein</fullName>
    </submittedName>
</protein>
<evidence type="ECO:0000313" key="1">
    <source>
        <dbReference type="EMBL" id="GAA0375343.1"/>
    </source>
</evidence>
<reference evidence="1 2" key="1">
    <citation type="journal article" date="2019" name="Int. J. Syst. Evol. Microbiol.">
        <title>The Global Catalogue of Microorganisms (GCM) 10K type strain sequencing project: providing services to taxonomists for standard genome sequencing and annotation.</title>
        <authorList>
            <consortium name="The Broad Institute Genomics Platform"/>
            <consortium name="The Broad Institute Genome Sequencing Center for Infectious Disease"/>
            <person name="Wu L."/>
            <person name="Ma J."/>
        </authorList>
    </citation>
    <scope>NUCLEOTIDE SEQUENCE [LARGE SCALE GENOMIC DNA]</scope>
    <source>
        <strain evidence="1 2">JCM 13378</strain>
    </source>
</reference>
<gene>
    <name evidence="1" type="ORF">GCM10009092_44460</name>
</gene>
<keyword evidence="2" id="KW-1185">Reference proteome</keyword>
<dbReference type="RefSeq" id="WP_343847569.1">
    <property type="nucleotide sequence ID" value="NZ_BAAAEI010000031.1"/>
</dbReference>
<comment type="caution">
    <text evidence="1">The sequence shown here is derived from an EMBL/GenBank/DDBJ whole genome shotgun (WGS) entry which is preliminary data.</text>
</comment>
<organism evidence="1 2">
    <name type="scientific">Bowmanella denitrificans</name>
    <dbReference type="NCBI Taxonomy" id="366582"/>
    <lineage>
        <taxon>Bacteria</taxon>
        <taxon>Pseudomonadati</taxon>
        <taxon>Pseudomonadota</taxon>
        <taxon>Gammaproteobacteria</taxon>
        <taxon>Alteromonadales</taxon>
        <taxon>Alteromonadaceae</taxon>
        <taxon>Bowmanella</taxon>
    </lineage>
</organism>